<dbReference type="InterPro" id="IPR039051">
    <property type="entry name" value="SE-CTX-like"/>
</dbReference>
<dbReference type="PANTHER" id="PTHR40472">
    <property type="entry name" value="RICIN B-TYPE LECTIN DOMAIN-CONTAINING PROTEIN"/>
    <property type="match status" value="1"/>
</dbReference>
<proteinExistence type="predicted"/>
<accession>A0A8B6EMY1</accession>
<sequence length="444" mass="51104">MRTKLFLPILLLTISTLDSVDTVADNQLNQIKAGLKFANDLTTAMKPLAFTGFLGTAATNAISFISTTIKFVSLIFSFLGNNESQELLAIKQLYTEMNRRFDVIDNELLDIKRQLNWTRVSNQFSKTERDIITVTRLFKNIYEGPLAIRNSEKTYFINSFESTCTNCALDLYNGIMGVNKGLSDDILQTAMTSLQYNRPQMQTFMVGILKLLVLGLNNELAYRKLKFGDANYMYTKKQWERRLFNVTEKMKKINEVIKSKYEHQSQQDIALFSRNNPRRDRLSNQLFSKKVYDFLVQKFDWRDWLVIVYKPVSANTYHSNHVCNGFVKYRTYDRNIVVASVDQSGQPINTKYVKTIIDGVITTHTGSCDTHYHYLYGTETTCQHYRAAAETIYSNFPGETRDCRIYAAVGVINSGYESCYHGKPGRLVHQETSGANSYSIYFFR</sequence>
<keyword evidence="1" id="KW-0732">Signal</keyword>
<dbReference type="AlphaFoldDB" id="A0A8B6EMY1"/>
<feature type="signal peptide" evidence="1">
    <location>
        <begin position="1"/>
        <end position="19"/>
    </location>
</feature>
<keyword evidence="3" id="KW-1185">Reference proteome</keyword>
<evidence type="ECO:0000313" key="2">
    <source>
        <dbReference type="EMBL" id="VDI37330.1"/>
    </source>
</evidence>
<feature type="chain" id="PRO_5032551631" evidence="1">
    <location>
        <begin position="20"/>
        <end position="444"/>
    </location>
</feature>
<comment type="caution">
    <text evidence="2">The sequence shown here is derived from an EMBL/GenBank/DDBJ whole genome shotgun (WGS) entry which is preliminary data.</text>
</comment>
<evidence type="ECO:0000256" key="1">
    <source>
        <dbReference type="SAM" id="SignalP"/>
    </source>
</evidence>
<dbReference type="PANTHER" id="PTHR40472:SF6">
    <property type="entry name" value="RICIN B-TYPE LECTIN DOMAIN-CONTAINING PROTEIN"/>
    <property type="match status" value="1"/>
</dbReference>
<name>A0A8B6EMY1_MYTGA</name>
<evidence type="ECO:0000313" key="3">
    <source>
        <dbReference type="Proteomes" id="UP000596742"/>
    </source>
</evidence>
<gene>
    <name evidence="2" type="ORF">MGAL_10B028290</name>
</gene>
<dbReference type="OrthoDB" id="9939466at2759"/>
<dbReference type="EMBL" id="UYJE01005436">
    <property type="protein sequence ID" value="VDI37330.1"/>
    <property type="molecule type" value="Genomic_DNA"/>
</dbReference>
<dbReference type="Proteomes" id="UP000596742">
    <property type="component" value="Unassembled WGS sequence"/>
</dbReference>
<reference evidence="2" key="1">
    <citation type="submission" date="2018-11" db="EMBL/GenBank/DDBJ databases">
        <authorList>
            <person name="Alioto T."/>
            <person name="Alioto T."/>
        </authorList>
    </citation>
    <scope>NUCLEOTIDE SEQUENCE</scope>
</reference>
<organism evidence="2 3">
    <name type="scientific">Mytilus galloprovincialis</name>
    <name type="common">Mediterranean mussel</name>
    <dbReference type="NCBI Taxonomy" id="29158"/>
    <lineage>
        <taxon>Eukaryota</taxon>
        <taxon>Metazoa</taxon>
        <taxon>Spiralia</taxon>
        <taxon>Lophotrochozoa</taxon>
        <taxon>Mollusca</taxon>
        <taxon>Bivalvia</taxon>
        <taxon>Autobranchia</taxon>
        <taxon>Pteriomorphia</taxon>
        <taxon>Mytilida</taxon>
        <taxon>Mytiloidea</taxon>
        <taxon>Mytilidae</taxon>
        <taxon>Mytilinae</taxon>
        <taxon>Mytilus</taxon>
    </lineage>
</organism>
<protein>
    <submittedName>
        <fullName evidence="2">Uncharacterized protein</fullName>
    </submittedName>
</protein>